<name>A0A177KW55_9BACI</name>
<dbReference type="SUPFAM" id="SSF51621">
    <property type="entry name" value="Phosphoenolpyruvate/pyruvate domain"/>
    <property type="match status" value="1"/>
</dbReference>
<dbReference type="Gene3D" id="3.20.20.60">
    <property type="entry name" value="Phosphoenolpyruvate-binding domains"/>
    <property type="match status" value="2"/>
</dbReference>
<proteinExistence type="predicted"/>
<sequence>MKYFHHLPAFQLEGFFYQKPKMIHKHSPKHMLAYGLGPVLYMPATRVDIAELIISNKFKELSTVVICLEDAVGDLEVERAEDQLVSHMEIISEALNEGRLTDDRMPLIFIRVRSAHQMAQLAVRLHGSLLSLTGFVFPKFSSANAEDFLSTLQSIIEESGTILYGMPILESPEVLYKEKRVEELLQLKETAALYKDLILNIRIGATDLCGLYGIRRNSQTTVYEISLINELITDIVNIFGREPNGFVISGPVWEHFSANSRILKPQLRQTPFFKQLGSEGILLRKELIRKNFDGLIQETLLDKANGLVGKTIIHPTHLLPVQALHVVTKEEYVDALSIVRQANGEKGVFKSEFQNKMNEIKPHLKWAQKTLVKSDIYGVFHENHTFIDLLSEPVYT</sequence>
<dbReference type="PANTHER" id="PTHR32308">
    <property type="entry name" value="LYASE BETA SUBUNIT, PUTATIVE (AFU_ORTHOLOGUE AFUA_4G13030)-RELATED"/>
    <property type="match status" value="1"/>
</dbReference>
<evidence type="ECO:0000256" key="2">
    <source>
        <dbReference type="ARBA" id="ARBA00022723"/>
    </source>
</evidence>
<accession>A0A177KW55</accession>
<dbReference type="InterPro" id="IPR040442">
    <property type="entry name" value="Pyrv_kinase-like_dom_sf"/>
</dbReference>
<dbReference type="RefSeq" id="WP_018395304.1">
    <property type="nucleotide sequence ID" value="NZ_LQWZ01000014.1"/>
</dbReference>
<evidence type="ECO:0000313" key="5">
    <source>
        <dbReference type="Proteomes" id="UP000077271"/>
    </source>
</evidence>
<gene>
    <name evidence="4" type="ORF">AWH48_19015</name>
</gene>
<dbReference type="AlphaFoldDB" id="A0A177KW55"/>
<dbReference type="Pfam" id="PF15617">
    <property type="entry name" value="C-C_Bond_Lyase"/>
    <property type="match status" value="1"/>
</dbReference>
<organism evidence="4 5">
    <name type="scientific">Domibacillus aminovorans</name>
    <dbReference type="NCBI Taxonomy" id="29332"/>
    <lineage>
        <taxon>Bacteria</taxon>
        <taxon>Bacillati</taxon>
        <taxon>Bacillota</taxon>
        <taxon>Bacilli</taxon>
        <taxon>Bacillales</taxon>
        <taxon>Bacillaceae</taxon>
        <taxon>Domibacillus</taxon>
    </lineage>
</organism>
<dbReference type="InterPro" id="IPR039480">
    <property type="entry name" value="C-C_Bond_Lyase-like"/>
</dbReference>
<evidence type="ECO:0000313" key="4">
    <source>
        <dbReference type="EMBL" id="OAH57377.1"/>
    </source>
</evidence>
<keyword evidence="4" id="KW-0456">Lyase</keyword>
<keyword evidence="3" id="KW-0460">Magnesium</keyword>
<evidence type="ECO:0000256" key="1">
    <source>
        <dbReference type="ARBA" id="ARBA00001946"/>
    </source>
</evidence>
<dbReference type="Proteomes" id="UP000077271">
    <property type="component" value="Unassembled WGS sequence"/>
</dbReference>
<protein>
    <submittedName>
        <fullName evidence="4">Citrate lyase subunit beta</fullName>
    </submittedName>
</protein>
<dbReference type="PANTHER" id="PTHR32308:SF10">
    <property type="entry name" value="CITRATE LYASE SUBUNIT BETA"/>
    <property type="match status" value="1"/>
</dbReference>
<dbReference type="EMBL" id="LQWZ01000014">
    <property type="protein sequence ID" value="OAH57377.1"/>
    <property type="molecule type" value="Genomic_DNA"/>
</dbReference>
<dbReference type="GO" id="GO:0006107">
    <property type="term" value="P:oxaloacetate metabolic process"/>
    <property type="evidence" value="ECO:0007669"/>
    <property type="project" value="TreeGrafter"/>
</dbReference>
<comment type="caution">
    <text evidence="4">The sequence shown here is derived from an EMBL/GenBank/DDBJ whole genome shotgun (WGS) entry which is preliminary data.</text>
</comment>
<dbReference type="InterPro" id="IPR015813">
    <property type="entry name" value="Pyrv/PenolPyrv_kinase-like_dom"/>
</dbReference>
<reference evidence="4 5" key="1">
    <citation type="submission" date="2016-01" db="EMBL/GenBank/DDBJ databases">
        <title>Investigation of taxonomic status of Bacillus aminovorans.</title>
        <authorList>
            <person name="Verma A."/>
            <person name="Pal Y."/>
            <person name="Krishnamurthi S."/>
        </authorList>
    </citation>
    <scope>NUCLEOTIDE SEQUENCE [LARGE SCALE GENOMIC DNA]</scope>
    <source>
        <strain evidence="4 5">DSM 4337</strain>
    </source>
</reference>
<comment type="cofactor">
    <cofactor evidence="1">
        <name>Mg(2+)</name>
        <dbReference type="ChEBI" id="CHEBI:18420"/>
    </cofactor>
</comment>
<keyword evidence="2" id="KW-0479">Metal-binding</keyword>
<dbReference type="GO" id="GO:0000287">
    <property type="term" value="F:magnesium ion binding"/>
    <property type="evidence" value="ECO:0007669"/>
    <property type="project" value="TreeGrafter"/>
</dbReference>
<dbReference type="GO" id="GO:0016829">
    <property type="term" value="F:lyase activity"/>
    <property type="evidence" value="ECO:0007669"/>
    <property type="project" value="UniProtKB-KW"/>
</dbReference>
<evidence type="ECO:0000256" key="3">
    <source>
        <dbReference type="ARBA" id="ARBA00022842"/>
    </source>
</evidence>